<evidence type="ECO:0000313" key="1">
    <source>
        <dbReference type="EMBL" id="KAA8580197.1"/>
    </source>
</evidence>
<name>A0A5J5CEL4_9PERO</name>
<dbReference type="EMBL" id="VOFY01000023">
    <property type="protein sequence ID" value="KAA8580197.1"/>
    <property type="molecule type" value="Genomic_DNA"/>
</dbReference>
<reference evidence="1 2" key="1">
    <citation type="submission" date="2019-08" db="EMBL/GenBank/DDBJ databases">
        <title>A chromosome-level genome assembly, high-density linkage maps, and genome scans reveal the genomic architecture of hybrid incompatibilities underlying speciation via character displacement in darters (Percidae: Etheostominae).</title>
        <authorList>
            <person name="Moran R.L."/>
            <person name="Catchen J.M."/>
            <person name="Fuller R.C."/>
        </authorList>
    </citation>
    <scope>NUCLEOTIDE SEQUENCE [LARGE SCALE GENOMIC DNA]</scope>
    <source>
        <strain evidence="1">EspeVRDwgs_2016</strain>
        <tissue evidence="1">Muscle</tissue>
    </source>
</reference>
<organism evidence="1 2">
    <name type="scientific">Etheostoma spectabile</name>
    <name type="common">orangethroat darter</name>
    <dbReference type="NCBI Taxonomy" id="54343"/>
    <lineage>
        <taxon>Eukaryota</taxon>
        <taxon>Metazoa</taxon>
        <taxon>Chordata</taxon>
        <taxon>Craniata</taxon>
        <taxon>Vertebrata</taxon>
        <taxon>Euteleostomi</taxon>
        <taxon>Actinopterygii</taxon>
        <taxon>Neopterygii</taxon>
        <taxon>Teleostei</taxon>
        <taxon>Neoteleostei</taxon>
        <taxon>Acanthomorphata</taxon>
        <taxon>Eupercaria</taxon>
        <taxon>Perciformes</taxon>
        <taxon>Percoidei</taxon>
        <taxon>Percidae</taxon>
        <taxon>Etheostomatinae</taxon>
        <taxon>Etheostoma</taxon>
    </lineage>
</organism>
<sequence length="85" mass="9278">MIRLPCERALIDLQIVALDKDSIGRQKAVHLDLGIVLYGASPTFTLPNPTSSNNAAKMKEVPTFAALRQFRVAEQVTCHNSGKSL</sequence>
<protein>
    <submittedName>
        <fullName evidence="1">Uncharacterized protein</fullName>
    </submittedName>
</protein>
<dbReference type="AlphaFoldDB" id="A0A5J5CEL4"/>
<comment type="caution">
    <text evidence="1">The sequence shown here is derived from an EMBL/GenBank/DDBJ whole genome shotgun (WGS) entry which is preliminary data.</text>
</comment>
<keyword evidence="2" id="KW-1185">Reference proteome</keyword>
<evidence type="ECO:0000313" key="2">
    <source>
        <dbReference type="Proteomes" id="UP000327493"/>
    </source>
</evidence>
<proteinExistence type="predicted"/>
<dbReference type="Proteomes" id="UP000327493">
    <property type="component" value="Chromosome 23"/>
</dbReference>
<gene>
    <name evidence="1" type="ORF">FQN60_005732</name>
</gene>
<accession>A0A5J5CEL4</accession>